<dbReference type="EMBL" id="BLLK01000075">
    <property type="protein sequence ID" value="GFH62025.1"/>
    <property type="molecule type" value="Genomic_DNA"/>
</dbReference>
<keyword evidence="2" id="KW-1185">Reference proteome</keyword>
<dbReference type="AlphaFoldDB" id="A0AAD3DEQ6"/>
<reference evidence="1 2" key="1">
    <citation type="journal article" date="2021" name="Sci. Rep.">
        <title>The genome of the diatom Chaetoceros tenuissimus carries an ancient integrated fragment of an extant virus.</title>
        <authorList>
            <person name="Hongo Y."/>
            <person name="Kimura K."/>
            <person name="Takaki Y."/>
            <person name="Yoshida Y."/>
            <person name="Baba S."/>
            <person name="Kobayashi G."/>
            <person name="Nagasaki K."/>
            <person name="Hano T."/>
            <person name="Tomaru Y."/>
        </authorList>
    </citation>
    <scope>NUCLEOTIDE SEQUENCE [LARGE SCALE GENOMIC DNA]</scope>
    <source>
        <strain evidence="1 2">NIES-3715</strain>
    </source>
</reference>
<comment type="caution">
    <text evidence="1">The sequence shown here is derived from an EMBL/GenBank/DDBJ whole genome shotgun (WGS) entry which is preliminary data.</text>
</comment>
<proteinExistence type="predicted"/>
<organism evidence="1 2">
    <name type="scientific">Chaetoceros tenuissimus</name>
    <dbReference type="NCBI Taxonomy" id="426638"/>
    <lineage>
        <taxon>Eukaryota</taxon>
        <taxon>Sar</taxon>
        <taxon>Stramenopiles</taxon>
        <taxon>Ochrophyta</taxon>
        <taxon>Bacillariophyta</taxon>
        <taxon>Coscinodiscophyceae</taxon>
        <taxon>Chaetocerotophycidae</taxon>
        <taxon>Chaetocerotales</taxon>
        <taxon>Chaetocerotaceae</taxon>
        <taxon>Chaetoceros</taxon>
    </lineage>
</organism>
<accession>A0AAD3DEQ6</accession>
<dbReference type="Proteomes" id="UP001054902">
    <property type="component" value="Unassembled WGS sequence"/>
</dbReference>
<dbReference type="SUPFAM" id="SSF52058">
    <property type="entry name" value="L domain-like"/>
    <property type="match status" value="1"/>
</dbReference>
<evidence type="ECO:0000313" key="2">
    <source>
        <dbReference type="Proteomes" id="UP001054902"/>
    </source>
</evidence>
<dbReference type="InterPro" id="IPR032675">
    <property type="entry name" value="LRR_dom_sf"/>
</dbReference>
<sequence>MYLHNLIDSAYENINVSGSNYATAFNTAKTWFTNVSNHPALYLSGNIEPNPNKDYDGYFTDRFMLALVYYQNCSTTGCQNFLSSTWLVGSNDHCGWVGVTECTGISRISKDGSETYVESRVTRIVLTGKQLGLVGTISDFKFPNLIELKLLECSFTSIPAFQYMPNFTLLQAGDNPLTGAFPQFQLANVQTLGFSQCSFSSVPDLTASCPNLQSIGMYHNKANLVLNQNMCDTFGAGSFGVATGYTKTCA</sequence>
<dbReference type="Gene3D" id="3.80.10.10">
    <property type="entry name" value="Ribonuclease Inhibitor"/>
    <property type="match status" value="1"/>
</dbReference>
<gene>
    <name evidence="1" type="ORF">CTEN210_18501</name>
</gene>
<protein>
    <submittedName>
        <fullName evidence="1">Uncharacterized protein</fullName>
    </submittedName>
</protein>
<name>A0AAD3DEQ6_9STRA</name>
<evidence type="ECO:0000313" key="1">
    <source>
        <dbReference type="EMBL" id="GFH62025.1"/>
    </source>
</evidence>